<proteinExistence type="predicted"/>
<keyword evidence="3" id="KW-1185">Reference proteome</keyword>
<reference evidence="2" key="1">
    <citation type="journal article" date="2014" name="Int. J. Syst. Evol. Microbiol.">
        <title>Complete genome sequence of Corynebacterium casei LMG S-19264T (=DSM 44701T), isolated from a smear-ripened cheese.</title>
        <authorList>
            <consortium name="US DOE Joint Genome Institute (JGI-PGF)"/>
            <person name="Walter F."/>
            <person name="Albersmeier A."/>
            <person name="Kalinowski J."/>
            <person name="Ruckert C."/>
        </authorList>
    </citation>
    <scope>NUCLEOTIDE SEQUENCE</scope>
    <source>
        <strain evidence="2">CGMCC 1.15254</strain>
    </source>
</reference>
<evidence type="ECO:0000256" key="1">
    <source>
        <dbReference type="ARBA" id="ARBA00022679"/>
    </source>
</evidence>
<dbReference type="Pfam" id="PF00494">
    <property type="entry name" value="SQS_PSY"/>
    <property type="match status" value="1"/>
</dbReference>
<evidence type="ECO:0008006" key="4">
    <source>
        <dbReference type="Google" id="ProtNLM"/>
    </source>
</evidence>
<dbReference type="SFLD" id="SFLDG01212">
    <property type="entry name" value="Phytoene_synthase_like"/>
    <property type="match status" value="1"/>
</dbReference>
<sequence>MTRPSSADFEYVENIVCEAKSSFALGMKALPKDRRGYLFAIYAYCRMLDDIADNALPREEKLKKLNEWRTKVTQLIVGKPSCAITRILCEAIDQYDVPKDELYQLIDGMEVDILGPIHAPSWDDLYDYCRKVAVSVGLLSLPIFGRTDQGAQDFAQELGYALQLTNILRDVVEDDQVGRLYLPQESLQKHQVEGIVSPNLNLVLADVAEKTEQHYKNAEKLLRQIGSANLKPAVLMKQAYQKIFKKMQHRGWHQMTPRMSLSKTEKAFLVMEFLTRHD</sequence>
<dbReference type="PROSITE" id="PS01045">
    <property type="entry name" value="SQUALEN_PHYTOEN_SYN_2"/>
    <property type="match status" value="1"/>
</dbReference>
<dbReference type="GO" id="GO:0051996">
    <property type="term" value="F:squalene synthase [NAD(P)H] activity"/>
    <property type="evidence" value="ECO:0007669"/>
    <property type="project" value="InterPro"/>
</dbReference>
<dbReference type="InterPro" id="IPR008949">
    <property type="entry name" value="Isoprenoid_synthase_dom_sf"/>
</dbReference>
<dbReference type="PANTHER" id="PTHR31480">
    <property type="entry name" value="BIFUNCTIONAL LYCOPENE CYCLASE/PHYTOENE SYNTHASE"/>
    <property type="match status" value="1"/>
</dbReference>
<keyword evidence="1" id="KW-0808">Transferase</keyword>
<gene>
    <name evidence="2" type="ORF">GCM10011332_01150</name>
</gene>
<protein>
    <recommendedName>
        <fullName evidence="4">Squalene synthase HpnD</fullName>
    </recommendedName>
</protein>
<evidence type="ECO:0000313" key="3">
    <source>
        <dbReference type="Proteomes" id="UP000632498"/>
    </source>
</evidence>
<comment type="caution">
    <text evidence="2">The sequence shown here is derived from an EMBL/GenBank/DDBJ whole genome shotgun (WGS) entry which is preliminary data.</text>
</comment>
<accession>A0A917F5E4</accession>
<dbReference type="GO" id="GO:0004311">
    <property type="term" value="F:geranylgeranyl diphosphate synthase activity"/>
    <property type="evidence" value="ECO:0007669"/>
    <property type="project" value="InterPro"/>
</dbReference>
<dbReference type="InterPro" id="IPR033904">
    <property type="entry name" value="Trans_IPPS_HH"/>
</dbReference>
<dbReference type="CDD" id="cd00683">
    <property type="entry name" value="Trans_IPPS_HH"/>
    <property type="match status" value="1"/>
</dbReference>
<dbReference type="Gene3D" id="1.10.600.10">
    <property type="entry name" value="Farnesyl Diphosphate Synthase"/>
    <property type="match status" value="1"/>
</dbReference>
<dbReference type="InterPro" id="IPR019845">
    <property type="entry name" value="Squalene/phytoene_synthase_CS"/>
</dbReference>
<dbReference type="Proteomes" id="UP000632498">
    <property type="component" value="Unassembled WGS sequence"/>
</dbReference>
<dbReference type="GO" id="GO:0016117">
    <property type="term" value="P:carotenoid biosynthetic process"/>
    <property type="evidence" value="ECO:0007669"/>
    <property type="project" value="UniProtKB-ARBA"/>
</dbReference>
<dbReference type="InterPro" id="IPR002060">
    <property type="entry name" value="Squ/phyt_synthse"/>
</dbReference>
<evidence type="ECO:0000313" key="2">
    <source>
        <dbReference type="EMBL" id="GGF51717.1"/>
    </source>
</evidence>
<dbReference type="AlphaFoldDB" id="A0A917F5E4"/>
<dbReference type="InterPro" id="IPR044843">
    <property type="entry name" value="Trans_IPPS_bact-type"/>
</dbReference>
<organism evidence="2 3">
    <name type="scientific">Terasakiella brassicae</name>
    <dbReference type="NCBI Taxonomy" id="1634917"/>
    <lineage>
        <taxon>Bacteria</taxon>
        <taxon>Pseudomonadati</taxon>
        <taxon>Pseudomonadota</taxon>
        <taxon>Alphaproteobacteria</taxon>
        <taxon>Rhodospirillales</taxon>
        <taxon>Terasakiellaceae</taxon>
        <taxon>Terasakiella</taxon>
    </lineage>
</organism>
<dbReference type="SFLD" id="SFLDG01018">
    <property type="entry name" value="Squalene/Phytoene_Synthase_Lik"/>
    <property type="match status" value="1"/>
</dbReference>
<dbReference type="RefSeq" id="WP_188659945.1">
    <property type="nucleotide sequence ID" value="NZ_BMHV01000001.1"/>
</dbReference>
<name>A0A917F5E4_9PROT</name>
<dbReference type="SUPFAM" id="SSF48576">
    <property type="entry name" value="Terpenoid synthases"/>
    <property type="match status" value="1"/>
</dbReference>
<dbReference type="EMBL" id="BMHV01000001">
    <property type="protein sequence ID" value="GGF51717.1"/>
    <property type="molecule type" value="Genomic_DNA"/>
</dbReference>
<reference evidence="2" key="2">
    <citation type="submission" date="2020-09" db="EMBL/GenBank/DDBJ databases">
        <authorList>
            <person name="Sun Q."/>
            <person name="Zhou Y."/>
        </authorList>
    </citation>
    <scope>NUCLEOTIDE SEQUENCE</scope>
    <source>
        <strain evidence="2">CGMCC 1.15254</strain>
    </source>
</reference>
<dbReference type="SFLD" id="SFLDS00005">
    <property type="entry name" value="Isoprenoid_Synthase_Type_I"/>
    <property type="match status" value="1"/>
</dbReference>